<dbReference type="EMBL" id="CDMY01000473">
    <property type="protein sequence ID" value="CEM15882.1"/>
    <property type="molecule type" value="Genomic_DNA"/>
</dbReference>
<sequence length="996" mass="108059">MGAEKTEKTLRIKTVLCVEDESNRLSILLFQFQKKTEAGINGVLIFDPDLKEKQEYRVKAVFKKGYIPQAPTAQPPAEMEGGEGESTTKGALEVPLAPGVQPNTIDDVVLTPIGGKQQPFTVKKFSVSVSRLTISLQDNRIESGQRYSSRLVFKEGVRPPPPPEDVPGPPSQPTDTGKLRVTLPFTLDTSTVQGIALTPKDGTKKFTVTNFSVSVSRLTITLNDNRIESGQRYSSRLVFKPGRGPPPTEDVPGPPSQPTDTGKLRVTLPFTLDTSTVQGIALTPKDGTKKFTVTNIAYERKDGKLTAELKDGRISQSKQYALQLVYKQPTPPEARPPPPPKEDLGHHPVDSESPPVPLPPNFDIVDGEIVIKQPNPKVPPGDYDISLPPKPEVGKPAPPAEEDLGTHPIDPEKPDHLPLPPDLAERPPEDFDGFDIVDGEIVIKQPNPKVPPGDYDISLPPKPEVGKPAPPAEEDLGTHPIDPEKPDHLPLPPDLAERPPEDFDGITLEDKDTGDTIHLTRPDEFDVIDGEVVIKKPNDRLPPGDYDITIEVPPPEARPPPPPKEDLGHHPVDSESPRVPLPPNVAPEEVDEITLEDKEGHEIPLHRPQDFDIVDGEIVIKQPNMKVPPGDYDISLPPKPEVGKPAPPAEEEPAIKEARIRQIACLGVVSLSHGVRKEIPIEHWEEAKTLERKDIIAVTLEAVERKSTITLQREEYDIAGSPTVLLEVDAAATIMTTGFHSYVRSFAIRSDAIEDGKYEVYVEAYVPDPDRHTEGVSSRRQAAIALQKDAHSLIEAINKVLQEERGTIPPSEAVALEDTKRAAASCEETLRQARTLNTEPSAVRDTAAELKEGASNLIQLLKGREGTPAEHIVESAAINVEKSATNFIDLAAAIEAEGGDTQKAREELIQTLQGPIDVSVNKASFDEAVAGGTMNQHGLTDAVAKMSTAFDVLKSSVQQAAKADTSPTVAKLRLVSAAHGLKPAAESVVKAHGTSM</sequence>
<feature type="region of interest" description="Disordered" evidence="1">
    <location>
        <begin position="535"/>
        <end position="585"/>
    </location>
</feature>
<feature type="region of interest" description="Disordered" evidence="1">
    <location>
        <begin position="147"/>
        <end position="178"/>
    </location>
</feature>
<evidence type="ECO:0000313" key="3">
    <source>
        <dbReference type="Proteomes" id="UP000041254"/>
    </source>
</evidence>
<feature type="compositionally biased region" description="Pro residues" evidence="1">
    <location>
        <begin position="552"/>
        <end position="562"/>
    </location>
</feature>
<organism evidence="2 3">
    <name type="scientific">Vitrella brassicaformis (strain CCMP3155)</name>
    <dbReference type="NCBI Taxonomy" id="1169540"/>
    <lineage>
        <taxon>Eukaryota</taxon>
        <taxon>Sar</taxon>
        <taxon>Alveolata</taxon>
        <taxon>Colpodellida</taxon>
        <taxon>Vitrellaceae</taxon>
        <taxon>Vitrella</taxon>
    </lineage>
</organism>
<feature type="compositionally biased region" description="Pro residues" evidence="1">
    <location>
        <begin position="158"/>
        <end position="172"/>
    </location>
</feature>
<protein>
    <submittedName>
        <fullName evidence="2">Uncharacterized protein</fullName>
    </submittedName>
</protein>
<feature type="region of interest" description="Disordered" evidence="1">
    <location>
        <begin position="372"/>
        <end position="522"/>
    </location>
</feature>
<feature type="compositionally biased region" description="Pro residues" evidence="1">
    <location>
        <begin position="329"/>
        <end position="339"/>
    </location>
</feature>
<gene>
    <name evidence="2" type="ORF">Vbra_486</name>
</gene>
<dbReference type="AlphaFoldDB" id="A0A0G4FQ03"/>
<reference evidence="2 3" key="1">
    <citation type="submission" date="2014-11" db="EMBL/GenBank/DDBJ databases">
        <authorList>
            <person name="Zhu J."/>
            <person name="Qi W."/>
            <person name="Song R."/>
        </authorList>
    </citation>
    <scope>NUCLEOTIDE SEQUENCE [LARGE SCALE GENOMIC DNA]</scope>
</reference>
<evidence type="ECO:0000256" key="1">
    <source>
        <dbReference type="SAM" id="MobiDB-lite"/>
    </source>
</evidence>
<dbReference type="STRING" id="1169540.A0A0G4FQ03"/>
<feature type="compositionally biased region" description="Pro residues" evidence="1">
    <location>
        <begin position="388"/>
        <end position="399"/>
    </location>
</feature>
<feature type="compositionally biased region" description="Pro residues" evidence="1">
    <location>
        <begin position="243"/>
        <end position="257"/>
    </location>
</feature>
<evidence type="ECO:0000313" key="2">
    <source>
        <dbReference type="EMBL" id="CEM15882.1"/>
    </source>
</evidence>
<name>A0A0G4FQ03_VITBC</name>
<proteinExistence type="predicted"/>
<feature type="region of interest" description="Disordered" evidence="1">
    <location>
        <begin position="329"/>
        <end position="359"/>
    </location>
</feature>
<accession>A0A0G4FQ03</accession>
<feature type="compositionally biased region" description="Basic and acidic residues" evidence="1">
    <location>
        <begin position="340"/>
        <end position="350"/>
    </location>
</feature>
<dbReference type="Proteomes" id="UP000041254">
    <property type="component" value="Unassembled WGS sequence"/>
</dbReference>
<feature type="region of interest" description="Disordered" evidence="1">
    <location>
        <begin position="69"/>
        <end position="89"/>
    </location>
</feature>
<feature type="compositionally biased region" description="Basic and acidic residues" evidence="1">
    <location>
        <begin position="508"/>
        <end position="522"/>
    </location>
</feature>
<dbReference type="InParanoid" id="A0A0G4FQ03"/>
<feature type="region of interest" description="Disordered" evidence="1">
    <location>
        <begin position="233"/>
        <end position="263"/>
    </location>
</feature>
<dbReference type="VEuPathDB" id="CryptoDB:Vbra_486"/>
<feature type="compositionally biased region" description="Basic and acidic residues" evidence="1">
    <location>
        <begin position="563"/>
        <end position="576"/>
    </location>
</feature>
<feature type="compositionally biased region" description="Pro residues" evidence="1">
    <location>
        <begin position="460"/>
        <end position="471"/>
    </location>
</feature>
<keyword evidence="3" id="KW-1185">Reference proteome</keyword>